<evidence type="ECO:0000313" key="2">
    <source>
        <dbReference type="Proteomes" id="UP001216579"/>
    </source>
</evidence>
<name>A0ABT5ZL86_9ACTN</name>
<evidence type="ECO:0000313" key="1">
    <source>
        <dbReference type="EMBL" id="MDF3290350.1"/>
    </source>
</evidence>
<dbReference type="RefSeq" id="WP_276093777.1">
    <property type="nucleotide sequence ID" value="NZ_JARJBC010000007.1"/>
</dbReference>
<organism evidence="1 2">
    <name type="scientific">Streptomyces silvisoli</name>
    <dbReference type="NCBI Taxonomy" id="3034235"/>
    <lineage>
        <taxon>Bacteria</taxon>
        <taxon>Bacillati</taxon>
        <taxon>Actinomycetota</taxon>
        <taxon>Actinomycetes</taxon>
        <taxon>Kitasatosporales</taxon>
        <taxon>Streptomycetaceae</taxon>
        <taxon>Streptomyces</taxon>
    </lineage>
</organism>
<comment type="caution">
    <text evidence="1">The sequence shown here is derived from an EMBL/GenBank/DDBJ whole genome shotgun (WGS) entry which is preliminary data.</text>
</comment>
<reference evidence="1 2" key="1">
    <citation type="submission" date="2023-03" db="EMBL/GenBank/DDBJ databases">
        <title>Draft genome sequence of Streptomyces sp. RB6PN23 isolated from peat swamp forest in Thailand.</title>
        <authorList>
            <person name="Klaysubun C."/>
            <person name="Duangmal K."/>
        </authorList>
    </citation>
    <scope>NUCLEOTIDE SEQUENCE [LARGE SCALE GENOMIC DNA]</scope>
    <source>
        <strain evidence="1 2">RB6PN23</strain>
    </source>
</reference>
<dbReference type="EMBL" id="JARJBC010000007">
    <property type="protein sequence ID" value="MDF3290350.1"/>
    <property type="molecule type" value="Genomic_DNA"/>
</dbReference>
<sequence length="51" mass="6101">MRPLEQHLELVITETDIDDNWQLKDIDTTLHPYRDQIRAVDKQIREALNSL</sequence>
<accession>A0ABT5ZL86</accession>
<dbReference type="Proteomes" id="UP001216579">
    <property type="component" value="Unassembled WGS sequence"/>
</dbReference>
<gene>
    <name evidence="1" type="ORF">P3G67_14070</name>
</gene>
<proteinExistence type="predicted"/>
<keyword evidence="2" id="KW-1185">Reference proteome</keyword>
<protein>
    <submittedName>
        <fullName evidence="1">Uncharacterized protein</fullName>
    </submittedName>
</protein>